<dbReference type="Pfam" id="PF14535">
    <property type="entry name" value="AMP-binding_C_2"/>
    <property type="match status" value="1"/>
</dbReference>
<reference evidence="3 4" key="1">
    <citation type="submission" date="2023-07" db="EMBL/GenBank/DDBJ databases">
        <title>Sequencing the genomes of 1000 actinobacteria strains.</title>
        <authorList>
            <person name="Klenk H.-P."/>
        </authorList>
    </citation>
    <scope>NUCLEOTIDE SEQUENCE [LARGE SCALE GENOMIC DNA]</scope>
    <source>
        <strain evidence="3 4">DSM 45805</strain>
    </source>
</reference>
<name>A0ABU0F1C2_9PSEU</name>
<dbReference type="PANTHER" id="PTHR43845:SF1">
    <property type="entry name" value="BLR5969 PROTEIN"/>
    <property type="match status" value="1"/>
</dbReference>
<keyword evidence="4" id="KW-1185">Reference proteome</keyword>
<dbReference type="InterPro" id="IPR028154">
    <property type="entry name" value="AMP-dep_Lig_C"/>
</dbReference>
<dbReference type="Pfam" id="PF00501">
    <property type="entry name" value="AMP-binding"/>
    <property type="match status" value="1"/>
</dbReference>
<proteinExistence type="predicted"/>
<accession>A0ABU0F1C2</accession>
<dbReference type="Proteomes" id="UP001229651">
    <property type="component" value="Unassembled WGS sequence"/>
</dbReference>
<feature type="domain" description="AMP-dependent ligase C-terminal" evidence="2">
    <location>
        <begin position="348"/>
        <end position="440"/>
    </location>
</feature>
<dbReference type="GO" id="GO:0047475">
    <property type="term" value="F:phenylacetate-CoA ligase activity"/>
    <property type="evidence" value="ECO:0007669"/>
    <property type="project" value="UniProtKB-EC"/>
</dbReference>
<dbReference type="Gene3D" id="3.30.300.30">
    <property type="match status" value="1"/>
</dbReference>
<dbReference type="InterPro" id="IPR000873">
    <property type="entry name" value="AMP-dep_synth/lig_dom"/>
</dbReference>
<feature type="domain" description="AMP-dependent synthetase/ligase" evidence="1">
    <location>
        <begin position="91"/>
        <end position="297"/>
    </location>
</feature>
<dbReference type="InterPro" id="IPR045851">
    <property type="entry name" value="AMP-bd_C_sf"/>
</dbReference>
<keyword evidence="3" id="KW-0436">Ligase</keyword>
<sequence>MTIARPHSERYWHEVETWPRERIEELQTTMLRKQLEYVQAHSAHYRRQWRELGFEPGDVRTPADLAALPVVTKADYVASLAADPPWGSMLTAAPKDVRRVHFSSGTTGAPTPVCWSDFDLDRWADLYARVGYSQGVRDTDVFQCLFGYAWFVGGLGATLGYQRLGATVIPGGSGDTRRQIDTMFAYGTTAVSGTPSFMLHLAETAAAAGTPLTRSKVRAIQVGGEPGAGVPATRRHIEEHWGARCFDGYGSLEFQPIAWECEAQAGGHLVEDFAYAEVVDPDTKKPVPDGSPGVLVLTHLDKQASPLVRWWTGDIVVRDTARCECGRTHARLPGGVIGRADDMLVVRGVNLFPSAVEQVVRRTPGTTGEYLIVLDREVTDPVTGYLTGIKLRVEAEPSVPPDFADRIASAVRAELTVRCLAEVVPEGSLPRSTHKTKRVVREA</sequence>
<evidence type="ECO:0000313" key="3">
    <source>
        <dbReference type="EMBL" id="MDQ0381357.1"/>
    </source>
</evidence>
<comment type="caution">
    <text evidence="3">The sequence shown here is derived from an EMBL/GenBank/DDBJ whole genome shotgun (WGS) entry which is preliminary data.</text>
</comment>
<evidence type="ECO:0000259" key="1">
    <source>
        <dbReference type="Pfam" id="PF00501"/>
    </source>
</evidence>
<dbReference type="PANTHER" id="PTHR43845">
    <property type="entry name" value="BLR5969 PROTEIN"/>
    <property type="match status" value="1"/>
</dbReference>
<dbReference type="EMBL" id="JAUSUT010000001">
    <property type="protein sequence ID" value="MDQ0381357.1"/>
    <property type="molecule type" value="Genomic_DNA"/>
</dbReference>
<dbReference type="RefSeq" id="WP_306995972.1">
    <property type="nucleotide sequence ID" value="NZ_JAUSUT010000001.1"/>
</dbReference>
<organism evidence="3 4">
    <name type="scientific">Amycolatopsis thermophila</name>
    <dbReference type="NCBI Taxonomy" id="206084"/>
    <lineage>
        <taxon>Bacteria</taxon>
        <taxon>Bacillati</taxon>
        <taxon>Actinomycetota</taxon>
        <taxon>Actinomycetes</taxon>
        <taxon>Pseudonocardiales</taxon>
        <taxon>Pseudonocardiaceae</taxon>
        <taxon>Amycolatopsis</taxon>
    </lineage>
</organism>
<gene>
    <name evidence="3" type="ORF">FB470_005351</name>
</gene>
<dbReference type="Gene3D" id="3.40.50.12780">
    <property type="entry name" value="N-terminal domain of ligase-like"/>
    <property type="match status" value="1"/>
</dbReference>
<protein>
    <submittedName>
        <fullName evidence="3">Phenylacetate-CoA ligase</fullName>
        <ecNumber evidence="3">6.2.1.30</ecNumber>
    </submittedName>
</protein>
<dbReference type="SUPFAM" id="SSF56801">
    <property type="entry name" value="Acetyl-CoA synthetase-like"/>
    <property type="match status" value="1"/>
</dbReference>
<dbReference type="InterPro" id="IPR042099">
    <property type="entry name" value="ANL_N_sf"/>
</dbReference>
<evidence type="ECO:0000259" key="2">
    <source>
        <dbReference type="Pfam" id="PF14535"/>
    </source>
</evidence>
<evidence type="ECO:0000313" key="4">
    <source>
        <dbReference type="Proteomes" id="UP001229651"/>
    </source>
</evidence>
<dbReference type="EC" id="6.2.1.30" evidence="3"/>